<dbReference type="InterPro" id="IPR051164">
    <property type="entry name" value="NmrA-like_oxidored"/>
</dbReference>
<dbReference type="Gene3D" id="3.40.50.720">
    <property type="entry name" value="NAD(P)-binding Rossmann-like Domain"/>
    <property type="match status" value="1"/>
</dbReference>
<gene>
    <name evidence="4" type="ORF">SAMN04489721_1261</name>
</gene>
<dbReference type="Gene3D" id="3.90.25.10">
    <property type="entry name" value="UDP-galactose 4-epimerase, domain 1"/>
    <property type="match status" value="1"/>
</dbReference>
<dbReference type="AlphaFoldDB" id="A0A1H1RX50"/>
<evidence type="ECO:0000313" key="5">
    <source>
        <dbReference type="Proteomes" id="UP000199482"/>
    </source>
</evidence>
<dbReference type="STRING" id="589382.SAMN04489721_1261"/>
<evidence type="ECO:0000259" key="3">
    <source>
        <dbReference type="Pfam" id="PF05368"/>
    </source>
</evidence>
<evidence type="ECO:0000256" key="1">
    <source>
        <dbReference type="ARBA" id="ARBA00006328"/>
    </source>
</evidence>
<dbReference type="CDD" id="cd05251">
    <property type="entry name" value="NmrA_like_SDR_a"/>
    <property type="match status" value="1"/>
</dbReference>
<organism evidence="4 5">
    <name type="scientific">Agromyces flavus</name>
    <dbReference type="NCBI Taxonomy" id="589382"/>
    <lineage>
        <taxon>Bacteria</taxon>
        <taxon>Bacillati</taxon>
        <taxon>Actinomycetota</taxon>
        <taxon>Actinomycetes</taxon>
        <taxon>Micrococcales</taxon>
        <taxon>Microbacteriaceae</taxon>
        <taxon>Agromyces</taxon>
    </lineage>
</organism>
<dbReference type="EMBL" id="LT629755">
    <property type="protein sequence ID" value="SDS40255.1"/>
    <property type="molecule type" value="Genomic_DNA"/>
</dbReference>
<reference evidence="5" key="1">
    <citation type="submission" date="2016-10" db="EMBL/GenBank/DDBJ databases">
        <authorList>
            <person name="Varghese N."/>
            <person name="Submissions S."/>
        </authorList>
    </citation>
    <scope>NUCLEOTIDE SEQUENCE [LARGE SCALE GENOMIC DNA]</scope>
    <source>
        <strain evidence="5">CPCC 202695</strain>
    </source>
</reference>
<name>A0A1H1RX50_9MICO</name>
<comment type="similarity">
    <text evidence="1">Belongs to the NmrA-type oxidoreductase family.</text>
</comment>
<dbReference type="InterPro" id="IPR008030">
    <property type="entry name" value="NmrA-like"/>
</dbReference>
<dbReference type="Proteomes" id="UP000199482">
    <property type="component" value="Chromosome I"/>
</dbReference>
<protein>
    <submittedName>
        <fullName evidence="4">Uncharacterized conserved protein YbjT, contains NAD(P)-binding and DUF2867 domains</fullName>
    </submittedName>
</protein>
<dbReference type="InterPro" id="IPR036291">
    <property type="entry name" value="NAD(P)-bd_dom_sf"/>
</dbReference>
<evidence type="ECO:0000256" key="2">
    <source>
        <dbReference type="ARBA" id="ARBA00022857"/>
    </source>
</evidence>
<dbReference type="SUPFAM" id="SSF51735">
    <property type="entry name" value="NAD(P)-binding Rossmann-fold domains"/>
    <property type="match status" value="1"/>
</dbReference>
<dbReference type="RefSeq" id="WP_092670223.1">
    <property type="nucleotide sequence ID" value="NZ_LT629755.1"/>
</dbReference>
<sequence length="286" mass="30903">MMSTAGPTIAVVGATGRQGGQVVRHLLAEGWRVRALSRKPAGKKSSELRGLGADVVYADLKDAASLDAAFADVAGVFAMQPPGAGSAEMEIRQGLNAARAAARTGVAHVVYGSAGPGNAETGIQQWDAKLHVARGMNDLGVPLTVLRPMAFMELMVDPSFYPQSSTWYTMPKLAGVDCRIPWLSVQDLGAIAARAFAEPGKFIGKDLRLAADARSLQECRQTFREVMGKNPPRFPMPLFLFRRFVGDDILNMWRWLRDNPVDLDTGPTYEVLPTAMDVRAFLQAAS</sequence>
<feature type="domain" description="NmrA-like" evidence="3">
    <location>
        <begin position="8"/>
        <end position="255"/>
    </location>
</feature>
<dbReference type="PANTHER" id="PTHR42748:SF7">
    <property type="entry name" value="NMRA LIKE REDOX SENSOR 1-RELATED"/>
    <property type="match status" value="1"/>
</dbReference>
<accession>A0A1H1RX50</accession>
<dbReference type="PANTHER" id="PTHR42748">
    <property type="entry name" value="NITROGEN METABOLITE REPRESSION PROTEIN NMRA FAMILY MEMBER"/>
    <property type="match status" value="1"/>
</dbReference>
<proteinExistence type="inferred from homology"/>
<evidence type="ECO:0000313" key="4">
    <source>
        <dbReference type="EMBL" id="SDS40255.1"/>
    </source>
</evidence>
<dbReference type="Pfam" id="PF05368">
    <property type="entry name" value="NmrA"/>
    <property type="match status" value="1"/>
</dbReference>
<keyword evidence="2" id="KW-0521">NADP</keyword>